<dbReference type="InterPro" id="IPR012334">
    <property type="entry name" value="Pectin_lyas_fold"/>
</dbReference>
<dbReference type="InterPro" id="IPR022441">
    <property type="entry name" value="Para_beta_helix_rpt-2"/>
</dbReference>
<dbReference type="SUPFAM" id="SSF51126">
    <property type="entry name" value="Pectin lyase-like"/>
    <property type="match status" value="1"/>
</dbReference>
<dbReference type="Gene3D" id="2.160.20.10">
    <property type="entry name" value="Single-stranded right-handed beta-helix, Pectin lyase-like"/>
    <property type="match status" value="1"/>
</dbReference>
<dbReference type="AlphaFoldDB" id="A0A1G4RJZ4"/>
<dbReference type="Pfam" id="PF05048">
    <property type="entry name" value="NosD"/>
    <property type="match status" value="1"/>
</dbReference>
<dbReference type="InterPro" id="IPR007742">
    <property type="entry name" value="NosD_dom"/>
</dbReference>
<dbReference type="Proteomes" id="UP000198601">
    <property type="component" value="Unassembled WGS sequence"/>
</dbReference>
<organism evidence="2 3">
    <name type="scientific">Paenibacillus tianmuensis</name>
    <dbReference type="NCBI Taxonomy" id="624147"/>
    <lineage>
        <taxon>Bacteria</taxon>
        <taxon>Bacillati</taxon>
        <taxon>Bacillota</taxon>
        <taxon>Bacilli</taxon>
        <taxon>Bacillales</taxon>
        <taxon>Paenibacillaceae</taxon>
        <taxon>Paenibacillus</taxon>
    </lineage>
</organism>
<evidence type="ECO:0000259" key="1">
    <source>
        <dbReference type="Pfam" id="PF05048"/>
    </source>
</evidence>
<reference evidence="3" key="1">
    <citation type="submission" date="2016-10" db="EMBL/GenBank/DDBJ databases">
        <authorList>
            <person name="Varghese N."/>
            <person name="Submissions S."/>
        </authorList>
    </citation>
    <scope>NUCLEOTIDE SEQUENCE [LARGE SCALE GENOMIC DNA]</scope>
    <source>
        <strain evidence="3">CGMCC 1.8946</strain>
    </source>
</reference>
<dbReference type="NCBIfam" id="TIGR03804">
    <property type="entry name" value="para_beta_helix"/>
    <property type="match status" value="1"/>
</dbReference>
<gene>
    <name evidence="2" type="ORF">SAMN04487970_101662</name>
</gene>
<dbReference type="SMART" id="SM00710">
    <property type="entry name" value="PbH1"/>
    <property type="match status" value="3"/>
</dbReference>
<name>A0A1G4RJZ4_9BACL</name>
<accession>A0A1G4RJZ4</accession>
<dbReference type="InterPro" id="IPR011050">
    <property type="entry name" value="Pectin_lyase_fold/virulence"/>
</dbReference>
<protein>
    <submittedName>
        <fullName evidence="2">Parallel beta-helix repeat (Two copies)</fullName>
    </submittedName>
</protein>
<sequence>MPGTIVIRLGESAVLENIFVEMPTNPDTFRNFIYLGSNSRVIYSYIANVNEVSVSSNALVTCSYISNVKAVDVYSSSLVTGNRFEFSKINVHGDDSLITNNTIRNHTDGGIEVRFGSNNLIQGNMIRKGTSSPEYGIMINSGDGNFVINNDLKDSGKTAFSDQGRGTITTAGNRT</sequence>
<dbReference type="EMBL" id="FMTT01000016">
    <property type="protein sequence ID" value="SCW57138.1"/>
    <property type="molecule type" value="Genomic_DNA"/>
</dbReference>
<feature type="domain" description="Periplasmic copper-binding protein NosD beta helix" evidence="1">
    <location>
        <begin position="48"/>
        <end position="157"/>
    </location>
</feature>
<proteinExistence type="predicted"/>
<dbReference type="RefSeq" id="WP_090671997.1">
    <property type="nucleotide sequence ID" value="NZ_FMTT01000016.1"/>
</dbReference>
<keyword evidence="3" id="KW-1185">Reference proteome</keyword>
<dbReference type="STRING" id="624147.SAMN04487970_101662"/>
<evidence type="ECO:0000313" key="3">
    <source>
        <dbReference type="Proteomes" id="UP000198601"/>
    </source>
</evidence>
<dbReference type="InterPro" id="IPR006626">
    <property type="entry name" value="PbH1"/>
</dbReference>
<evidence type="ECO:0000313" key="2">
    <source>
        <dbReference type="EMBL" id="SCW57138.1"/>
    </source>
</evidence>